<dbReference type="GO" id="GO:0008081">
    <property type="term" value="F:phosphoric diester hydrolase activity"/>
    <property type="evidence" value="ECO:0007669"/>
    <property type="project" value="InterPro"/>
</dbReference>
<dbReference type="Gene3D" id="3.20.20.190">
    <property type="entry name" value="Phosphatidylinositol (PI) phosphodiesterase"/>
    <property type="match status" value="1"/>
</dbReference>
<dbReference type="Proteomes" id="UP000006403">
    <property type="component" value="Unassembled WGS sequence"/>
</dbReference>
<dbReference type="AlphaFoldDB" id="J6KJQ3"/>
<evidence type="ECO:0000313" key="2">
    <source>
        <dbReference type="EMBL" id="EJY47093.1"/>
    </source>
</evidence>
<accession>J6KJQ3</accession>
<protein>
    <submittedName>
        <fullName evidence="2">Glycerophosphodiester phosphodiesterase family protein</fullName>
    </submittedName>
</protein>
<dbReference type="GO" id="GO:0006629">
    <property type="term" value="P:lipid metabolic process"/>
    <property type="evidence" value="ECO:0007669"/>
    <property type="project" value="InterPro"/>
</dbReference>
<dbReference type="PANTHER" id="PTHR46211:SF1">
    <property type="entry name" value="GLYCEROPHOSPHODIESTER PHOSPHODIESTERASE, CYTOPLASMIC"/>
    <property type="match status" value="1"/>
</dbReference>
<dbReference type="HOGENOM" id="CLU_030006_2_1_9"/>
<feature type="domain" description="GP-PDE" evidence="1">
    <location>
        <begin position="1"/>
        <end position="219"/>
    </location>
</feature>
<comment type="caution">
    <text evidence="2">The sequence shown here is derived from an EMBL/GenBank/DDBJ whole genome shotgun (WGS) entry which is preliminary data.</text>
</comment>
<evidence type="ECO:0000313" key="3">
    <source>
        <dbReference type="Proteomes" id="UP000006403"/>
    </source>
</evidence>
<dbReference type="EMBL" id="AMBL01000014">
    <property type="protein sequence ID" value="EJY47093.1"/>
    <property type="molecule type" value="Genomic_DNA"/>
</dbReference>
<proteinExistence type="predicted"/>
<dbReference type="PANTHER" id="PTHR46211">
    <property type="entry name" value="GLYCEROPHOSPHORYL DIESTER PHOSPHODIESTERASE"/>
    <property type="match status" value="1"/>
</dbReference>
<reference evidence="2 3" key="1">
    <citation type="submission" date="2012-04" db="EMBL/GenBank/DDBJ databases">
        <authorList>
            <person name="Weinstock G."/>
            <person name="Sodergren E."/>
            <person name="Lobos E.A."/>
            <person name="Fulton L."/>
            <person name="Fulton R."/>
            <person name="Courtney L."/>
            <person name="Fronick C."/>
            <person name="O'Laughlin M."/>
            <person name="Godfrey J."/>
            <person name="Wilson R.M."/>
            <person name="Miner T."/>
            <person name="Farmer C."/>
            <person name="Delehaunty K."/>
            <person name="Cordes M."/>
            <person name="Minx P."/>
            <person name="Tomlinson C."/>
            <person name="Chen J."/>
            <person name="Wollam A."/>
            <person name="Pepin K.H."/>
            <person name="Bhonagiri V."/>
            <person name="Zhang X."/>
            <person name="Suruliraj S."/>
            <person name="Warren W."/>
            <person name="Mitreva M."/>
            <person name="Mardis E.R."/>
            <person name="Wilson R.K."/>
        </authorList>
    </citation>
    <scope>NUCLEOTIDE SEQUENCE [LARGE SCALE GENOMIC DNA]</scope>
    <source>
        <strain evidence="2 3">505</strain>
    </source>
</reference>
<organism evidence="2 3">
    <name type="scientific">Enterococcus faecium 505</name>
    <dbReference type="NCBI Taxonomy" id="1134806"/>
    <lineage>
        <taxon>Bacteria</taxon>
        <taxon>Bacillati</taxon>
        <taxon>Bacillota</taxon>
        <taxon>Bacilli</taxon>
        <taxon>Lactobacillales</taxon>
        <taxon>Enterococcaceae</taxon>
        <taxon>Enterococcus</taxon>
    </lineage>
</organism>
<dbReference type="InterPro" id="IPR017946">
    <property type="entry name" value="PLC-like_Pdiesterase_TIM-brl"/>
</dbReference>
<evidence type="ECO:0000259" key="1">
    <source>
        <dbReference type="PROSITE" id="PS51704"/>
    </source>
</evidence>
<sequence>MPAFYKAPKNIQAYENDIINTKDNVWVLMHDLTIDRTTNGTGWVQEMTFEELRKYRIDVGPNINNLTDAEKVIPSLEEYLQACVANKAVPIIELRQRNYPMAAYLTLYATISKYIRLNDCVLMSFGIDVVKALRSHLPTANVWWITYNLNDDVLNTCKQYNFDVDVIQDAEDLTAERVQVFHENGIEVNTWTLYQKEDHQRLLDCNVDHITTTINDINL</sequence>
<dbReference type="SUPFAM" id="SSF51695">
    <property type="entry name" value="PLC-like phosphodiesterases"/>
    <property type="match status" value="1"/>
</dbReference>
<name>J6KJQ3_ENTFC</name>
<dbReference type="Pfam" id="PF03009">
    <property type="entry name" value="GDPD"/>
    <property type="match status" value="1"/>
</dbReference>
<dbReference type="PROSITE" id="PS51704">
    <property type="entry name" value="GP_PDE"/>
    <property type="match status" value="1"/>
</dbReference>
<dbReference type="PATRIC" id="fig|1134806.3.peg.420"/>
<dbReference type="InterPro" id="IPR030395">
    <property type="entry name" value="GP_PDE_dom"/>
</dbReference>
<gene>
    <name evidence="2" type="ORF">HMPREF1348_00442</name>
</gene>